<dbReference type="AlphaFoldDB" id="A0A1T4QH01"/>
<keyword evidence="2" id="KW-1185">Reference proteome</keyword>
<reference evidence="2" key="1">
    <citation type="submission" date="2017-02" db="EMBL/GenBank/DDBJ databases">
        <authorList>
            <person name="Varghese N."/>
            <person name="Submissions S."/>
        </authorList>
    </citation>
    <scope>NUCLEOTIDE SEQUENCE [LARGE SCALE GENOMIC DNA]</scope>
    <source>
        <strain evidence="2">DSM 16521</strain>
    </source>
</reference>
<sequence length="100" mass="10598">MGRVIQIGEEREVGVEITSADGSNFSITATYEYKDAAGNVLASGPAQVDGHKVFVLLKPTVSNRSPVVFTVQVTPLDQQGQPDPGKNAEKLIIPVPVIVP</sequence>
<accession>A0A1T4QH01</accession>
<protein>
    <submittedName>
        <fullName evidence="1">Uncharacterized protein</fullName>
    </submittedName>
</protein>
<dbReference type="RefSeq" id="WP_078665718.1">
    <property type="nucleotide sequence ID" value="NZ_FUXM01000018.1"/>
</dbReference>
<name>A0A1T4QH01_9FIRM</name>
<dbReference type="EMBL" id="FUXM01000018">
    <property type="protein sequence ID" value="SKA02897.1"/>
    <property type="molecule type" value="Genomic_DNA"/>
</dbReference>
<dbReference type="Proteomes" id="UP000189933">
    <property type="component" value="Unassembled WGS sequence"/>
</dbReference>
<evidence type="ECO:0000313" key="2">
    <source>
        <dbReference type="Proteomes" id="UP000189933"/>
    </source>
</evidence>
<evidence type="ECO:0000313" key="1">
    <source>
        <dbReference type="EMBL" id="SKA02897.1"/>
    </source>
</evidence>
<gene>
    <name evidence="1" type="ORF">SAMN02745885_01672</name>
</gene>
<organism evidence="1 2">
    <name type="scientific">Carboxydocella sporoproducens DSM 16521</name>
    <dbReference type="NCBI Taxonomy" id="1121270"/>
    <lineage>
        <taxon>Bacteria</taxon>
        <taxon>Bacillati</taxon>
        <taxon>Bacillota</taxon>
        <taxon>Clostridia</taxon>
        <taxon>Eubacteriales</taxon>
        <taxon>Clostridiales Family XVI. Incertae Sedis</taxon>
        <taxon>Carboxydocella</taxon>
    </lineage>
</organism>
<proteinExistence type="predicted"/>